<feature type="region of interest" description="Disordered" evidence="1">
    <location>
        <begin position="261"/>
        <end position="318"/>
    </location>
</feature>
<dbReference type="AlphaFoldDB" id="A0A064CQB3"/>
<dbReference type="eggNOG" id="ENOG5031Z5S">
    <property type="taxonomic scope" value="Bacteria"/>
</dbReference>
<dbReference type="EMBL" id="JALN02000001">
    <property type="protein sequence ID" value="KDF01018.1"/>
    <property type="molecule type" value="Genomic_DNA"/>
</dbReference>
<keyword evidence="3" id="KW-1185">Reference proteome</keyword>
<dbReference type="Proteomes" id="UP000022835">
    <property type="component" value="Unassembled WGS sequence"/>
</dbReference>
<gene>
    <name evidence="2" type="ORF">Y900_019295</name>
</gene>
<feature type="compositionally biased region" description="Low complexity" evidence="1">
    <location>
        <begin position="279"/>
        <end position="293"/>
    </location>
</feature>
<evidence type="ECO:0000313" key="3">
    <source>
        <dbReference type="Proteomes" id="UP000022835"/>
    </source>
</evidence>
<dbReference type="OrthoDB" id="4708811at2"/>
<proteinExistence type="predicted"/>
<evidence type="ECO:0000313" key="2">
    <source>
        <dbReference type="EMBL" id="KDF01018.1"/>
    </source>
</evidence>
<accession>A0A064CQB3</accession>
<protein>
    <submittedName>
        <fullName evidence="2">Uncharacterized protein</fullName>
    </submittedName>
</protein>
<organism evidence="2 3">
    <name type="scientific">Mycolicibacterium aromaticivorans JS19b1 = JCM 16368</name>
    <dbReference type="NCBI Taxonomy" id="1440774"/>
    <lineage>
        <taxon>Bacteria</taxon>
        <taxon>Bacillati</taxon>
        <taxon>Actinomycetota</taxon>
        <taxon>Actinomycetes</taxon>
        <taxon>Mycobacteriales</taxon>
        <taxon>Mycobacteriaceae</taxon>
        <taxon>Mycolicibacterium</taxon>
    </lineage>
</organism>
<evidence type="ECO:0000256" key="1">
    <source>
        <dbReference type="SAM" id="MobiDB-lite"/>
    </source>
</evidence>
<reference evidence="2" key="1">
    <citation type="submission" date="2014-05" db="EMBL/GenBank/DDBJ databases">
        <title>Genome sequence of Mycobacterium aromaticivorans strain JS19b1T (= DSM 45407T).</title>
        <authorList>
            <person name="Kwak Y."/>
            <person name="Park G.-S."/>
            <person name="Li Q.X."/>
            <person name="Lee S.-E."/>
            <person name="Shin J.-H."/>
        </authorList>
    </citation>
    <scope>NUCLEOTIDE SEQUENCE [LARGE SCALE GENOMIC DNA]</scope>
    <source>
        <strain evidence="2">JS19b1</strain>
    </source>
</reference>
<sequence length="318" mass="31383">MPAAVNSLYRTSIAVVGAGVIAVSPLILSHSAPVASVQLPRIQLTDVSVPALGAIPYQIGINLLGDILAATPILVGSTQQCATYCLGPNTPAPDPTYAPFTGWGLVGLGNGLISSPVAFIGALQAGRDVAQALGAALLAVQVPIANTFSLLLAPRTPSGGFALQATLDRAFAAYNHAVESGVNIAAQAFVTGPLTVLAGAVKGTTVFAGTLAQTGDVAAAFAAGRVPIQNAVTTASTDLVSQINEGRTTIYADLIGGPGATTRPIPTVPPQAGAALRPATAASSSKTSLAKAADTGPSTAKKGGVAGSQRAHKAASAP</sequence>
<dbReference type="RefSeq" id="WP_036343788.1">
    <property type="nucleotide sequence ID" value="NZ_JALN02000001.1"/>
</dbReference>
<name>A0A064CQB3_9MYCO</name>
<comment type="caution">
    <text evidence="2">The sequence shown here is derived from an EMBL/GenBank/DDBJ whole genome shotgun (WGS) entry which is preliminary data.</text>
</comment>